<evidence type="ECO:0000313" key="2">
    <source>
        <dbReference type="EMBL" id="ATZ48674.1"/>
    </source>
</evidence>
<evidence type="ECO:0000313" key="3">
    <source>
        <dbReference type="Proteomes" id="UP000001798"/>
    </source>
</evidence>
<organism evidence="2 3">
    <name type="scientific">Botryotinia fuckeliana (strain B05.10)</name>
    <name type="common">Noble rot fungus</name>
    <name type="synonym">Botrytis cinerea</name>
    <dbReference type="NCBI Taxonomy" id="332648"/>
    <lineage>
        <taxon>Eukaryota</taxon>
        <taxon>Fungi</taxon>
        <taxon>Dikarya</taxon>
        <taxon>Ascomycota</taxon>
        <taxon>Pezizomycotina</taxon>
        <taxon>Leotiomycetes</taxon>
        <taxon>Helotiales</taxon>
        <taxon>Sclerotiniaceae</taxon>
        <taxon>Botrytis</taxon>
    </lineage>
</organism>
<feature type="compositionally biased region" description="Acidic residues" evidence="1">
    <location>
        <begin position="293"/>
        <end position="307"/>
    </location>
</feature>
<reference evidence="2 3" key="2">
    <citation type="journal article" date="2012" name="Eukaryot. Cell">
        <title>Genome update of Botrytis cinerea strains B05.10 and T4.</title>
        <authorList>
            <person name="Staats M."/>
            <person name="van Kan J.A."/>
        </authorList>
    </citation>
    <scope>NUCLEOTIDE SEQUENCE [LARGE SCALE GENOMIC DNA]</scope>
    <source>
        <strain evidence="2 3">B05.10</strain>
    </source>
</reference>
<feature type="compositionally biased region" description="Basic and acidic residues" evidence="1">
    <location>
        <begin position="213"/>
        <end position="223"/>
    </location>
</feature>
<dbReference type="AlphaFoldDB" id="A0A384JEC5"/>
<proteinExistence type="predicted"/>
<feature type="compositionally biased region" description="Polar residues" evidence="1">
    <location>
        <begin position="148"/>
        <end position="157"/>
    </location>
</feature>
<feature type="region of interest" description="Disordered" evidence="1">
    <location>
        <begin position="207"/>
        <end position="321"/>
    </location>
</feature>
<gene>
    <name evidence="2" type="ORF">BCIN_03g08620</name>
</gene>
<dbReference type="KEGG" id="bfu:BCIN_03g08620"/>
<feature type="compositionally biased region" description="Basic and acidic residues" evidence="1">
    <location>
        <begin position="160"/>
        <end position="184"/>
    </location>
</feature>
<dbReference type="EMBL" id="CP009807">
    <property type="protein sequence ID" value="ATZ48674.1"/>
    <property type="molecule type" value="Genomic_DNA"/>
</dbReference>
<feature type="compositionally biased region" description="Basic and acidic residues" evidence="1">
    <location>
        <begin position="119"/>
        <end position="130"/>
    </location>
</feature>
<dbReference type="VEuPathDB" id="FungiDB:Bcin03g08620"/>
<feature type="region of interest" description="Disordered" evidence="1">
    <location>
        <begin position="25"/>
        <end position="70"/>
    </location>
</feature>
<sequence length="321" mass="38744">MTDQREKLSPTHPDGAFARELESMLEGQAEVTNERDETRQREERSQIGERSEREERRIDDSEMERDMRQHRMWMERQDRHQYIIGNEIEPVNPDNFSRERRLQAGGGRPRQGERGMWQEGRETRFQEMAHDQNPASRRREENRRLGSMNFSSLESSQGVERGKSGGERGKKTLFKRQETGEERRKRLVRNRRARLHYRKVLDRDTEIMNGNDPIKKEEVQQKRIEKKRKRKKEYQQRKKLERKIAEKQQEPEIMEEDDLLVRTTVRSKQFRKDGTNSRFQQTTEGRRKAQTLVEEEEDNDEDGDESEGEWRRYYDGEEDDE</sequence>
<dbReference type="OrthoDB" id="3563365at2759"/>
<keyword evidence="3" id="KW-1185">Reference proteome</keyword>
<protein>
    <submittedName>
        <fullName evidence="2">Uncharacterized protein</fullName>
    </submittedName>
</protein>
<dbReference type="GeneID" id="36394064"/>
<feature type="compositionally biased region" description="Basic and acidic residues" evidence="1">
    <location>
        <begin position="233"/>
        <end position="250"/>
    </location>
</feature>
<reference evidence="2 3" key="1">
    <citation type="journal article" date="2011" name="PLoS Genet.">
        <title>Genomic analysis of the necrotrophic fungal pathogens Sclerotinia sclerotiorum and Botrytis cinerea.</title>
        <authorList>
            <person name="Amselem J."/>
            <person name="Cuomo C.A."/>
            <person name="van Kan J.A."/>
            <person name="Viaud M."/>
            <person name="Benito E.P."/>
            <person name="Couloux A."/>
            <person name="Coutinho P.M."/>
            <person name="de Vries R.P."/>
            <person name="Dyer P.S."/>
            <person name="Fillinger S."/>
            <person name="Fournier E."/>
            <person name="Gout L."/>
            <person name="Hahn M."/>
            <person name="Kohn L."/>
            <person name="Lapalu N."/>
            <person name="Plummer K.M."/>
            <person name="Pradier J.M."/>
            <person name="Quevillon E."/>
            <person name="Sharon A."/>
            <person name="Simon A."/>
            <person name="ten Have A."/>
            <person name="Tudzynski B."/>
            <person name="Tudzynski P."/>
            <person name="Wincker P."/>
            <person name="Andrew M."/>
            <person name="Anthouard V."/>
            <person name="Beever R.E."/>
            <person name="Beffa R."/>
            <person name="Benoit I."/>
            <person name="Bouzid O."/>
            <person name="Brault B."/>
            <person name="Chen Z."/>
            <person name="Choquer M."/>
            <person name="Collemare J."/>
            <person name="Cotton P."/>
            <person name="Danchin E.G."/>
            <person name="Da Silva C."/>
            <person name="Gautier A."/>
            <person name="Giraud C."/>
            <person name="Giraud T."/>
            <person name="Gonzalez C."/>
            <person name="Grossetete S."/>
            <person name="Guldener U."/>
            <person name="Henrissat B."/>
            <person name="Howlett B.J."/>
            <person name="Kodira C."/>
            <person name="Kretschmer M."/>
            <person name="Lappartient A."/>
            <person name="Leroch M."/>
            <person name="Levis C."/>
            <person name="Mauceli E."/>
            <person name="Neuveglise C."/>
            <person name="Oeser B."/>
            <person name="Pearson M."/>
            <person name="Poulain J."/>
            <person name="Poussereau N."/>
            <person name="Quesneville H."/>
            <person name="Rascle C."/>
            <person name="Schumacher J."/>
            <person name="Segurens B."/>
            <person name="Sexton A."/>
            <person name="Silva E."/>
            <person name="Sirven C."/>
            <person name="Soanes D.M."/>
            <person name="Talbot N.J."/>
            <person name="Templeton M."/>
            <person name="Yandava C."/>
            <person name="Yarden O."/>
            <person name="Zeng Q."/>
            <person name="Rollins J.A."/>
            <person name="Lebrun M.H."/>
            <person name="Dickman M."/>
        </authorList>
    </citation>
    <scope>NUCLEOTIDE SEQUENCE [LARGE SCALE GENOMIC DNA]</scope>
    <source>
        <strain evidence="2 3">B05.10</strain>
    </source>
</reference>
<dbReference type="RefSeq" id="XP_024547994.1">
    <property type="nucleotide sequence ID" value="XM_024692219.1"/>
</dbReference>
<accession>A0A384JEC5</accession>
<feature type="region of interest" description="Disordered" evidence="1">
    <location>
        <begin position="87"/>
        <end position="190"/>
    </location>
</feature>
<dbReference type="Proteomes" id="UP000001798">
    <property type="component" value="Chromosome 3"/>
</dbReference>
<feature type="compositionally biased region" description="Basic and acidic residues" evidence="1">
    <location>
        <begin position="32"/>
        <end position="70"/>
    </location>
</feature>
<name>A0A384JEC5_BOTFB</name>
<evidence type="ECO:0000256" key="1">
    <source>
        <dbReference type="SAM" id="MobiDB-lite"/>
    </source>
</evidence>
<reference evidence="2 3" key="3">
    <citation type="journal article" date="2017" name="Mol. Plant Pathol.">
        <title>A gapless genome sequence of the fungus Botrytis cinerea.</title>
        <authorList>
            <person name="Van Kan J.A."/>
            <person name="Stassen J.H."/>
            <person name="Mosbach A."/>
            <person name="Van Der Lee T.A."/>
            <person name="Faino L."/>
            <person name="Farmer A.D."/>
            <person name="Papasotiriou D.G."/>
            <person name="Zhou S."/>
            <person name="Seidl M.F."/>
            <person name="Cottam E."/>
            <person name="Edel D."/>
            <person name="Hahn M."/>
            <person name="Schwartz D.C."/>
            <person name="Dietrich R.A."/>
            <person name="Widdison S."/>
            <person name="Scalliet G."/>
        </authorList>
    </citation>
    <scope>NUCLEOTIDE SEQUENCE [LARGE SCALE GENOMIC DNA]</scope>
    <source>
        <strain evidence="2 3">B05.10</strain>
    </source>
</reference>